<evidence type="ECO:0000313" key="2">
    <source>
        <dbReference type="Proteomes" id="UP000299102"/>
    </source>
</evidence>
<evidence type="ECO:0000313" key="1">
    <source>
        <dbReference type="EMBL" id="GBP75804.1"/>
    </source>
</evidence>
<comment type="caution">
    <text evidence="1">The sequence shown here is derived from an EMBL/GenBank/DDBJ whole genome shotgun (WGS) entry which is preliminary data.</text>
</comment>
<proteinExistence type="predicted"/>
<protein>
    <submittedName>
        <fullName evidence="1">Uncharacterized protein</fullName>
    </submittedName>
</protein>
<keyword evidence="2" id="KW-1185">Reference proteome</keyword>
<dbReference type="EMBL" id="BGZK01001263">
    <property type="protein sequence ID" value="GBP75804.1"/>
    <property type="molecule type" value="Genomic_DNA"/>
</dbReference>
<sequence length="249" mass="27174">MCGCAVLSVGVLCCNYDTHSILIVVIAHIFSIMRSPTLSRNSSRGRGEGGSHSKAIEKKIKPPAGAGAARTIYVLQGTQFLSNSARRVRPTWNSGAREKNSGSAIPVGCSGRRIEYTAIRREGRSDARLSSECWPMQWVTLTFGHRIIPFVCRLARREAGSRLSRRGDVRRRRPSVETPFSAKKKKRFSALPVEGSAMDLDFSADGSLTEDGGVTAFGESRKVLKKAMRNTMKLPLLGAVFAVNNFALS</sequence>
<dbReference type="AlphaFoldDB" id="A0A4C1YLD7"/>
<gene>
    <name evidence="1" type="ORF">EVAR_15053_1</name>
</gene>
<reference evidence="1 2" key="1">
    <citation type="journal article" date="2019" name="Commun. Biol.">
        <title>The bagworm genome reveals a unique fibroin gene that provides high tensile strength.</title>
        <authorList>
            <person name="Kono N."/>
            <person name="Nakamura H."/>
            <person name="Ohtoshi R."/>
            <person name="Tomita M."/>
            <person name="Numata K."/>
            <person name="Arakawa K."/>
        </authorList>
    </citation>
    <scope>NUCLEOTIDE SEQUENCE [LARGE SCALE GENOMIC DNA]</scope>
</reference>
<dbReference type="Proteomes" id="UP000299102">
    <property type="component" value="Unassembled WGS sequence"/>
</dbReference>
<accession>A0A4C1YLD7</accession>
<organism evidence="1 2">
    <name type="scientific">Eumeta variegata</name>
    <name type="common">Bagworm moth</name>
    <name type="synonym">Eumeta japonica</name>
    <dbReference type="NCBI Taxonomy" id="151549"/>
    <lineage>
        <taxon>Eukaryota</taxon>
        <taxon>Metazoa</taxon>
        <taxon>Ecdysozoa</taxon>
        <taxon>Arthropoda</taxon>
        <taxon>Hexapoda</taxon>
        <taxon>Insecta</taxon>
        <taxon>Pterygota</taxon>
        <taxon>Neoptera</taxon>
        <taxon>Endopterygota</taxon>
        <taxon>Lepidoptera</taxon>
        <taxon>Glossata</taxon>
        <taxon>Ditrysia</taxon>
        <taxon>Tineoidea</taxon>
        <taxon>Psychidae</taxon>
        <taxon>Oiketicinae</taxon>
        <taxon>Eumeta</taxon>
    </lineage>
</organism>
<name>A0A4C1YLD7_EUMVA</name>